<dbReference type="InterPro" id="IPR002616">
    <property type="entry name" value="tRNA_ribo_trans-like"/>
</dbReference>
<dbReference type="NCBIfam" id="TIGR00430">
    <property type="entry name" value="Q_tRNA_tgt"/>
    <property type="match status" value="1"/>
</dbReference>
<dbReference type="GO" id="GO:0016757">
    <property type="term" value="F:glycosyltransferase activity"/>
    <property type="evidence" value="ECO:0007669"/>
    <property type="project" value="UniProtKB-KW"/>
</dbReference>
<dbReference type="PANTHER" id="PTHR46499">
    <property type="entry name" value="QUEUINE TRNA-RIBOSYLTRANSFERASE"/>
    <property type="match status" value="1"/>
</dbReference>
<dbReference type="Proteomes" id="UP001168167">
    <property type="component" value="Unassembled WGS sequence"/>
</dbReference>
<evidence type="ECO:0000256" key="5">
    <source>
        <dbReference type="HAMAP-Rule" id="MF_00168"/>
    </source>
</evidence>
<comment type="subunit">
    <text evidence="5">Homodimer. Within each dimer, one monomer is responsible for RNA recognition and catalysis, while the other monomer binds to the replacement base PreQ1.</text>
</comment>
<organism evidence="7 8">
    <name type="scientific">Candidatus Doriopsillibacter californiensis</name>
    <dbReference type="NCBI Taxonomy" id="2970740"/>
    <lineage>
        <taxon>Bacteria</taxon>
        <taxon>Pseudomonadati</taxon>
        <taxon>Pseudomonadota</taxon>
        <taxon>Gammaproteobacteria</taxon>
        <taxon>Candidatus Tethybacterales</taxon>
        <taxon>Candidatus Persebacteraceae</taxon>
        <taxon>Candidatus Doriopsillibacter</taxon>
    </lineage>
</organism>
<feature type="binding site" evidence="5">
    <location>
        <position position="302"/>
    </location>
    <ligand>
        <name>Zn(2+)</name>
        <dbReference type="ChEBI" id="CHEBI:29105"/>
    </ligand>
</feature>
<comment type="similarity">
    <text evidence="5">Belongs to the queuine tRNA-ribosyltransferase family.</text>
</comment>
<accession>A0ABT7QKQ0</accession>
<keyword evidence="5" id="KW-0479">Metal-binding</keyword>
<keyword evidence="3 5" id="KW-0819">tRNA processing</keyword>
<feature type="active site" description="Proton acceptor" evidence="5">
    <location>
        <position position="91"/>
    </location>
</feature>
<feature type="binding site" evidence="5">
    <location>
        <begin position="91"/>
        <end position="95"/>
    </location>
    <ligand>
        <name>substrate</name>
    </ligand>
</feature>
<protein>
    <recommendedName>
        <fullName evidence="5">Queuine tRNA-ribosyltransferase</fullName>
        <ecNumber evidence="5">2.4.2.29</ecNumber>
    </recommendedName>
    <alternativeName>
        <fullName evidence="5">Guanine insertion enzyme</fullName>
    </alternativeName>
    <alternativeName>
        <fullName evidence="5">tRNA-guanine transglycosylase</fullName>
    </alternativeName>
</protein>
<evidence type="ECO:0000313" key="7">
    <source>
        <dbReference type="EMBL" id="MDM5147291.1"/>
    </source>
</evidence>
<evidence type="ECO:0000256" key="4">
    <source>
        <dbReference type="ARBA" id="ARBA00022785"/>
    </source>
</evidence>
<comment type="caution">
    <text evidence="7">The sequence shown here is derived from an EMBL/GenBank/DDBJ whole genome shotgun (WGS) entry which is preliminary data.</text>
</comment>
<feature type="binding site" evidence="5">
    <location>
        <position position="333"/>
    </location>
    <ligand>
        <name>Zn(2+)</name>
        <dbReference type="ChEBI" id="CHEBI:29105"/>
    </ligand>
</feature>
<feature type="domain" description="tRNA-guanine(15) transglycosylase-like" evidence="6">
    <location>
        <begin position="12"/>
        <end position="361"/>
    </location>
</feature>
<comment type="catalytic activity">
    <reaction evidence="5">
        <text>7-aminomethyl-7-carbaguanine + guanosine(34) in tRNA = 7-aminomethyl-7-carbaguanosine(34) in tRNA + guanine</text>
        <dbReference type="Rhea" id="RHEA:24104"/>
        <dbReference type="Rhea" id="RHEA-COMP:10341"/>
        <dbReference type="Rhea" id="RHEA-COMP:10342"/>
        <dbReference type="ChEBI" id="CHEBI:16235"/>
        <dbReference type="ChEBI" id="CHEBI:58703"/>
        <dbReference type="ChEBI" id="CHEBI:74269"/>
        <dbReference type="ChEBI" id="CHEBI:82833"/>
        <dbReference type="EC" id="2.4.2.29"/>
    </reaction>
</comment>
<keyword evidence="5" id="KW-0862">Zinc</keyword>
<dbReference type="InterPro" id="IPR036511">
    <property type="entry name" value="TGT-like_sf"/>
</dbReference>
<name>A0ABT7QKQ0_9GAMM</name>
<evidence type="ECO:0000256" key="3">
    <source>
        <dbReference type="ARBA" id="ARBA00022694"/>
    </source>
</evidence>
<dbReference type="Pfam" id="PF01702">
    <property type="entry name" value="TGT"/>
    <property type="match status" value="1"/>
</dbReference>
<feature type="binding site" evidence="5">
    <location>
        <position position="214"/>
    </location>
    <ligand>
        <name>substrate</name>
    </ligand>
</feature>
<reference evidence="7" key="1">
    <citation type="submission" date="2022-08" db="EMBL/GenBank/DDBJ databases">
        <authorList>
            <person name="Dzunkova M."/>
            <person name="La Clair J."/>
            <person name="Tyml T."/>
            <person name="Doud D."/>
            <person name="Schulz F."/>
            <person name="Piquer S."/>
            <person name="Porcel Sanchis D."/>
            <person name="Osborn A."/>
            <person name="Robinson D."/>
            <person name="Louie K.B."/>
            <person name="Bowen B.P."/>
            <person name="Bowers R."/>
            <person name="Lee J."/>
            <person name="Arnau Llombart V."/>
            <person name="Diaz Villanueva W."/>
            <person name="Gosliner T."/>
            <person name="Northen T."/>
            <person name="Cheng J.-F."/>
            <person name="Burkart M.D."/>
            <person name="Woyke T."/>
        </authorList>
    </citation>
    <scope>NUCLEOTIDE SEQUENCE</scope>
    <source>
        <strain evidence="7">Df01</strain>
    </source>
</reference>
<dbReference type="EMBL" id="JANQAO010000001">
    <property type="protein sequence ID" value="MDM5147291.1"/>
    <property type="molecule type" value="Genomic_DNA"/>
</dbReference>
<evidence type="ECO:0000259" key="6">
    <source>
        <dbReference type="Pfam" id="PF01702"/>
    </source>
</evidence>
<sequence length="367" mass="40229">MTVHFETLTTCGMARRGVVHLPRGDIQTPAFMPVGTLGQVKSIPPHELAATGFDIMLSNAFHLWLRPGEDIIAAHGGLHGFAGWRRPILTDSGGFQLFSLRERIKITEEGACFRSPHNGDQRQLTPEGCMNIQRALNSDIVMVLDDCPPTGGDMVAINNSMQRSMRWARRCKQAHSDNPAALFGIVQGGVFQSLRDESTAALIDINFDGYAIGGLAVGEEKAIMNDIVTATAAQLPTDKPRYLMGVGTPADIARAVAAGMDMFDCVLPARNARNGTAFTTTGKIKLRNACHRHSLMPLDENCLCPVCRRYSRAYLHHLLAINEMLAARLMTLHNLAHYRTLICRLQASIDTGKLAETVRDIETVETK</sequence>
<feature type="active site" description="Nucleophile" evidence="5">
    <location>
        <position position="264"/>
    </location>
</feature>
<dbReference type="PANTHER" id="PTHR46499:SF1">
    <property type="entry name" value="QUEUINE TRNA-RIBOSYLTRANSFERASE"/>
    <property type="match status" value="1"/>
</dbReference>
<evidence type="ECO:0000313" key="8">
    <source>
        <dbReference type="Proteomes" id="UP001168167"/>
    </source>
</evidence>
<dbReference type="NCBIfam" id="TIGR00449">
    <property type="entry name" value="tgt_general"/>
    <property type="match status" value="1"/>
</dbReference>
<evidence type="ECO:0000256" key="2">
    <source>
        <dbReference type="ARBA" id="ARBA00022679"/>
    </source>
</evidence>
<dbReference type="HAMAP" id="MF_00168">
    <property type="entry name" value="Q_tRNA_Tgt"/>
    <property type="match status" value="1"/>
</dbReference>
<dbReference type="InterPro" id="IPR050076">
    <property type="entry name" value="ArchSynthase1/Queuine_TRR"/>
</dbReference>
<comment type="pathway">
    <text evidence="5">tRNA modification; tRNA-queuosine biosynthesis.</text>
</comment>
<evidence type="ECO:0000256" key="1">
    <source>
        <dbReference type="ARBA" id="ARBA00022676"/>
    </source>
</evidence>
<feature type="binding site" evidence="5">
    <location>
        <position position="145"/>
    </location>
    <ligand>
        <name>substrate</name>
    </ligand>
</feature>
<dbReference type="SUPFAM" id="SSF51713">
    <property type="entry name" value="tRNA-guanine transglycosylase"/>
    <property type="match status" value="1"/>
</dbReference>
<feature type="region of interest" description="RNA binding" evidence="5">
    <location>
        <begin position="245"/>
        <end position="251"/>
    </location>
</feature>
<proteinExistence type="inferred from homology"/>
<keyword evidence="4 5" id="KW-0671">Queuosine biosynthesis</keyword>
<comment type="function">
    <text evidence="5">Catalyzes the base-exchange of a guanine (G) residue with the queuine precursor 7-aminomethyl-7-deazaguanine (PreQ1) at position 34 (anticodon wobble position) in tRNAs with GU(N) anticodons (tRNA-Asp, -Asn, -His and -Tyr). Catalysis occurs through a double-displacement mechanism. The nucleophile active site attacks the C1' of nucleotide 34 to detach the guanine base from the RNA, forming a covalent enzyme-RNA intermediate. The proton acceptor active site deprotonates the incoming PreQ1, allowing a nucleophilic attack on the C1' of the ribose to form the product. After dissociation, two additional enzymatic reactions on the tRNA convert PreQ1 to queuine (Q), resulting in the hypermodified nucleoside queuosine (7-(((4,5-cis-dihydroxy-2-cyclopenten-1-yl)amino)methyl)-7-deazaguanosine).</text>
</comment>
<dbReference type="EC" id="2.4.2.29" evidence="5"/>
<feature type="binding site" evidence="5">
    <location>
        <position position="304"/>
    </location>
    <ligand>
        <name>Zn(2+)</name>
        <dbReference type="ChEBI" id="CHEBI:29105"/>
    </ligand>
</feature>
<keyword evidence="8" id="KW-1185">Reference proteome</keyword>
<reference evidence="7" key="2">
    <citation type="journal article" date="2023" name="Microbiome">
        <title>Synthase-selected sorting approach identifies a beta-lactone synthase in a nudibranch symbiotic bacterium.</title>
        <authorList>
            <person name="Dzunkova M."/>
            <person name="La Clair J.J."/>
            <person name="Tyml T."/>
            <person name="Doud D."/>
            <person name="Schulz F."/>
            <person name="Piquer-Esteban S."/>
            <person name="Porcel Sanchis D."/>
            <person name="Osborn A."/>
            <person name="Robinson D."/>
            <person name="Louie K.B."/>
            <person name="Bowen B.P."/>
            <person name="Bowers R.M."/>
            <person name="Lee J."/>
            <person name="Arnau V."/>
            <person name="Diaz-Villanueva W."/>
            <person name="Stepanauskas R."/>
            <person name="Gosliner T."/>
            <person name="Date S.V."/>
            <person name="Northen T.R."/>
            <person name="Cheng J.F."/>
            <person name="Burkart M.D."/>
            <person name="Woyke T."/>
        </authorList>
    </citation>
    <scope>NUCLEOTIDE SEQUENCE</scope>
    <source>
        <strain evidence="7">Df01</strain>
    </source>
</reference>
<feature type="region of interest" description="RNA binding; important for wobble base 34 recognition" evidence="5">
    <location>
        <begin position="269"/>
        <end position="273"/>
    </location>
</feature>
<comment type="cofactor">
    <cofactor evidence="5">
        <name>Zn(2+)</name>
        <dbReference type="ChEBI" id="CHEBI:29105"/>
    </cofactor>
    <text evidence="5">Binds 1 zinc ion per subunit.</text>
</comment>
<feature type="binding site" evidence="5">
    <location>
        <position position="307"/>
    </location>
    <ligand>
        <name>Zn(2+)</name>
        <dbReference type="ChEBI" id="CHEBI:29105"/>
    </ligand>
</feature>
<dbReference type="Gene3D" id="3.20.20.105">
    <property type="entry name" value="Queuine tRNA-ribosyltransferase-like"/>
    <property type="match status" value="1"/>
</dbReference>
<feature type="binding site" evidence="5">
    <location>
        <position position="187"/>
    </location>
    <ligand>
        <name>substrate</name>
    </ligand>
</feature>
<keyword evidence="1 5" id="KW-0328">Glycosyltransferase</keyword>
<dbReference type="InterPro" id="IPR004803">
    <property type="entry name" value="TGT"/>
</dbReference>
<gene>
    <name evidence="5 7" type="primary">tgt</name>
    <name evidence="7" type="ORF">NQX30_02735</name>
</gene>
<keyword evidence="2 5" id="KW-0808">Transferase</keyword>